<feature type="domain" description="Integrase catalytic" evidence="2">
    <location>
        <begin position="405"/>
        <end position="504"/>
    </location>
</feature>
<gene>
    <name evidence="3" type="ORF">Tci_050466</name>
</gene>
<dbReference type="PANTHER" id="PTHR37984:SF5">
    <property type="entry name" value="PROTEIN NYNRIN-LIKE"/>
    <property type="match status" value="1"/>
</dbReference>
<keyword evidence="3" id="KW-0695">RNA-directed DNA polymerase</keyword>
<proteinExistence type="predicted"/>
<dbReference type="InterPro" id="IPR036397">
    <property type="entry name" value="RNaseH_sf"/>
</dbReference>
<keyword evidence="1" id="KW-0812">Transmembrane</keyword>
<dbReference type="EMBL" id="BKCJ010007684">
    <property type="protein sequence ID" value="GEU78488.1"/>
    <property type="molecule type" value="Genomic_DNA"/>
</dbReference>
<dbReference type="GO" id="GO:0003964">
    <property type="term" value="F:RNA-directed DNA polymerase activity"/>
    <property type="evidence" value="ECO:0007669"/>
    <property type="project" value="UniProtKB-KW"/>
</dbReference>
<organism evidence="3">
    <name type="scientific">Tanacetum cinerariifolium</name>
    <name type="common">Dalmatian daisy</name>
    <name type="synonym">Chrysanthemum cinerariifolium</name>
    <dbReference type="NCBI Taxonomy" id="118510"/>
    <lineage>
        <taxon>Eukaryota</taxon>
        <taxon>Viridiplantae</taxon>
        <taxon>Streptophyta</taxon>
        <taxon>Embryophyta</taxon>
        <taxon>Tracheophyta</taxon>
        <taxon>Spermatophyta</taxon>
        <taxon>Magnoliopsida</taxon>
        <taxon>eudicotyledons</taxon>
        <taxon>Gunneridae</taxon>
        <taxon>Pentapetalae</taxon>
        <taxon>asterids</taxon>
        <taxon>campanulids</taxon>
        <taxon>Asterales</taxon>
        <taxon>Asteraceae</taxon>
        <taxon>Asteroideae</taxon>
        <taxon>Anthemideae</taxon>
        <taxon>Anthemidinae</taxon>
        <taxon>Tanacetum</taxon>
    </lineage>
</organism>
<dbReference type="AlphaFoldDB" id="A0A6L2MWX4"/>
<dbReference type="GO" id="GO:0003676">
    <property type="term" value="F:nucleic acid binding"/>
    <property type="evidence" value="ECO:0007669"/>
    <property type="project" value="InterPro"/>
</dbReference>
<comment type="caution">
    <text evidence="3">The sequence shown here is derived from an EMBL/GenBank/DDBJ whole genome shotgun (WGS) entry which is preliminary data.</text>
</comment>
<evidence type="ECO:0000313" key="3">
    <source>
        <dbReference type="EMBL" id="GEU78488.1"/>
    </source>
</evidence>
<dbReference type="PANTHER" id="PTHR37984">
    <property type="entry name" value="PROTEIN CBG26694"/>
    <property type="match status" value="1"/>
</dbReference>
<accession>A0A6L2MWX4</accession>
<dbReference type="PROSITE" id="PS50994">
    <property type="entry name" value="INTEGRASE"/>
    <property type="match status" value="1"/>
</dbReference>
<evidence type="ECO:0000256" key="1">
    <source>
        <dbReference type="SAM" id="Phobius"/>
    </source>
</evidence>
<keyword evidence="3" id="KW-0808">Transferase</keyword>
<reference evidence="3" key="1">
    <citation type="journal article" date="2019" name="Sci. Rep.">
        <title>Draft genome of Tanacetum cinerariifolium, the natural source of mosquito coil.</title>
        <authorList>
            <person name="Yamashiro T."/>
            <person name="Shiraishi A."/>
            <person name="Satake H."/>
            <person name="Nakayama K."/>
        </authorList>
    </citation>
    <scope>NUCLEOTIDE SEQUENCE</scope>
</reference>
<keyword evidence="1" id="KW-0472">Membrane</keyword>
<dbReference type="SUPFAM" id="SSF53098">
    <property type="entry name" value="Ribonuclease H-like"/>
    <property type="match status" value="1"/>
</dbReference>
<dbReference type="InterPro" id="IPR050951">
    <property type="entry name" value="Retrovirus_Pol_polyprotein"/>
</dbReference>
<feature type="transmembrane region" description="Helical" evidence="1">
    <location>
        <begin position="105"/>
        <end position="124"/>
    </location>
</feature>
<evidence type="ECO:0000259" key="2">
    <source>
        <dbReference type="PROSITE" id="PS50994"/>
    </source>
</evidence>
<keyword evidence="1" id="KW-1133">Transmembrane helix</keyword>
<dbReference type="Gene3D" id="3.30.420.10">
    <property type="entry name" value="Ribonuclease H-like superfamily/Ribonuclease H"/>
    <property type="match status" value="1"/>
</dbReference>
<name>A0A6L2MWX4_TANCI</name>
<protein>
    <submittedName>
        <fullName evidence="3">Reverse transcriptase domain-containing protein</fullName>
    </submittedName>
</protein>
<dbReference type="InterPro" id="IPR001584">
    <property type="entry name" value="Integrase_cat-core"/>
</dbReference>
<keyword evidence="3" id="KW-0548">Nucleotidyltransferase</keyword>
<dbReference type="InterPro" id="IPR012337">
    <property type="entry name" value="RNaseH-like_sf"/>
</dbReference>
<sequence>MSLDTSLCGVPKAWSLSRKPNGVSRLVLSLLLPLRKTAMKAEMAKINKNLMRVLQPSLATLRMYMLREPIKVVITAASCSFFLPTGWFLSVVLCFYWWLSFLLDALFLLVAMDYAGGYVVVYAVKASVQTAELYDTAGWSVSTSSPSVSTGSLQSCWYNHVSADEQYEMPPGVSRVAVEPDFDDEVVAEILFRGQSICGDKFVFVDTLPDDEIADPRVKVETVSESTSFPPLTRRKHLGERGEAFLCDRPVKDFFSSDSDSGDDASEYSLSYSEFKDWEFLLMGLCVLAGSSSCDSAGHIEAVPADHSTLKYLFDKKDSKARLLRWLLLLQEFTFKVIDTKGTENLATDHLSRLENPHQNMLDPKEINESFPLRHLIWFLLVEAIDILKACHYGPTMAQITQPRSDRGTHFCNDQFAKVMQKFGVTHHLTTPYHPQTSGQVEVSNRGLKRILERTVGENRASWSDKLDDALWKVQLSELNELHDQAYENSLIYKEKNKRLYDSKIKDRVFNIGDRVLLFNSRLKIFCGKIKSRWSGPFTISHVFPYGTVELSQPNGPNFKVNGHRLNHYFGEDIPKMVVPDLQTFPKDH</sequence>
<feature type="transmembrane region" description="Helical" evidence="1">
    <location>
        <begin position="72"/>
        <end position="99"/>
    </location>
</feature>
<dbReference type="GO" id="GO:0015074">
    <property type="term" value="P:DNA integration"/>
    <property type="evidence" value="ECO:0007669"/>
    <property type="project" value="InterPro"/>
</dbReference>